<proteinExistence type="inferred from homology"/>
<dbReference type="Gene3D" id="3.40.50.10890">
    <property type="match status" value="1"/>
</dbReference>
<reference evidence="11" key="2">
    <citation type="journal article" date="2020" name="Nat. Commun.">
        <title>Large-scale genome sequencing of mycorrhizal fungi provides insights into the early evolution of symbiotic traits.</title>
        <authorList>
            <person name="Miyauchi S."/>
            <person name="Kiss E."/>
            <person name="Kuo A."/>
            <person name="Drula E."/>
            <person name="Kohler A."/>
            <person name="Sanchez-Garcia M."/>
            <person name="Morin E."/>
            <person name="Andreopoulos B."/>
            <person name="Barry K.W."/>
            <person name="Bonito G."/>
            <person name="Buee M."/>
            <person name="Carver A."/>
            <person name="Chen C."/>
            <person name="Cichocki N."/>
            <person name="Clum A."/>
            <person name="Culley D."/>
            <person name="Crous P.W."/>
            <person name="Fauchery L."/>
            <person name="Girlanda M."/>
            <person name="Hayes R.D."/>
            <person name="Keri Z."/>
            <person name="LaButti K."/>
            <person name="Lipzen A."/>
            <person name="Lombard V."/>
            <person name="Magnuson J."/>
            <person name="Maillard F."/>
            <person name="Murat C."/>
            <person name="Nolan M."/>
            <person name="Ohm R.A."/>
            <person name="Pangilinan J."/>
            <person name="Pereira M.F."/>
            <person name="Perotto S."/>
            <person name="Peter M."/>
            <person name="Pfister S."/>
            <person name="Riley R."/>
            <person name="Sitrit Y."/>
            <person name="Stielow J.B."/>
            <person name="Szollosi G."/>
            <person name="Zifcakova L."/>
            <person name="Stursova M."/>
            <person name="Spatafora J.W."/>
            <person name="Tedersoo L."/>
            <person name="Vaario L.M."/>
            <person name="Yamada A."/>
            <person name="Yan M."/>
            <person name="Wang P."/>
            <person name="Xu J."/>
            <person name="Bruns T."/>
            <person name="Baldrian P."/>
            <person name="Vilgalys R."/>
            <person name="Dunand C."/>
            <person name="Henrissat B."/>
            <person name="Grigoriev I.V."/>
            <person name="Hibbett D."/>
            <person name="Nagy L.G."/>
            <person name="Martin F.M."/>
        </authorList>
    </citation>
    <scope>NUCLEOTIDE SEQUENCE</scope>
    <source>
        <strain evidence="11">BED1</strain>
    </source>
</reference>
<feature type="domain" description="Metallo-beta-lactamase" evidence="8">
    <location>
        <begin position="19"/>
        <end position="233"/>
    </location>
</feature>
<protein>
    <submittedName>
        <fullName evidence="11">Metallo-hydrolase/oxidoreductase</fullName>
    </submittedName>
</protein>
<keyword evidence="3" id="KW-0507">mRNA processing</keyword>
<comment type="similarity">
    <text evidence="2">Belongs to the metallo-beta-lactamase superfamily. RNA-metabolizing metallo-beta-lactamase-like family. CPSF2/YSH1 subfamily.</text>
</comment>
<evidence type="ECO:0000256" key="7">
    <source>
        <dbReference type="ARBA" id="ARBA00023242"/>
    </source>
</evidence>
<dbReference type="GO" id="GO:0006398">
    <property type="term" value="P:mRNA 3'-end processing by stem-loop binding and cleavage"/>
    <property type="evidence" value="ECO:0007669"/>
    <property type="project" value="TreeGrafter"/>
</dbReference>
<dbReference type="SMART" id="SM00849">
    <property type="entry name" value="Lactamase_B"/>
    <property type="match status" value="1"/>
</dbReference>
<feature type="domain" description="Pre-mRNA 3'-end-processing endonuclease polyadenylation factor C-term" evidence="10">
    <location>
        <begin position="479"/>
        <end position="675"/>
    </location>
</feature>
<evidence type="ECO:0000256" key="4">
    <source>
        <dbReference type="ARBA" id="ARBA00022722"/>
    </source>
</evidence>
<dbReference type="InterPro" id="IPR036866">
    <property type="entry name" value="RibonucZ/Hydroxyglut_hydro"/>
</dbReference>
<dbReference type="GO" id="GO:0003723">
    <property type="term" value="F:RNA binding"/>
    <property type="evidence" value="ECO:0007669"/>
    <property type="project" value="TreeGrafter"/>
</dbReference>
<evidence type="ECO:0000256" key="3">
    <source>
        <dbReference type="ARBA" id="ARBA00022664"/>
    </source>
</evidence>
<dbReference type="InterPro" id="IPR011108">
    <property type="entry name" value="RMMBL"/>
</dbReference>
<dbReference type="PANTHER" id="PTHR11203">
    <property type="entry name" value="CLEAVAGE AND POLYADENYLATION SPECIFICITY FACTOR FAMILY MEMBER"/>
    <property type="match status" value="1"/>
</dbReference>
<evidence type="ECO:0000313" key="11">
    <source>
        <dbReference type="EMBL" id="KAF8441521.1"/>
    </source>
</evidence>
<evidence type="ECO:0000256" key="1">
    <source>
        <dbReference type="ARBA" id="ARBA00004123"/>
    </source>
</evidence>
<keyword evidence="7" id="KW-0539">Nucleus</keyword>
<dbReference type="SUPFAM" id="SSF56281">
    <property type="entry name" value="Metallo-hydrolase/oxidoreductase"/>
    <property type="match status" value="1"/>
</dbReference>
<keyword evidence="4" id="KW-0540">Nuclease</keyword>
<reference evidence="11" key="1">
    <citation type="submission" date="2019-10" db="EMBL/GenBank/DDBJ databases">
        <authorList>
            <consortium name="DOE Joint Genome Institute"/>
            <person name="Kuo A."/>
            <person name="Miyauchi S."/>
            <person name="Kiss E."/>
            <person name="Drula E."/>
            <person name="Kohler A."/>
            <person name="Sanchez-Garcia M."/>
            <person name="Andreopoulos B."/>
            <person name="Barry K.W."/>
            <person name="Bonito G."/>
            <person name="Buee M."/>
            <person name="Carver A."/>
            <person name="Chen C."/>
            <person name="Cichocki N."/>
            <person name="Clum A."/>
            <person name="Culley D."/>
            <person name="Crous P.W."/>
            <person name="Fauchery L."/>
            <person name="Girlanda M."/>
            <person name="Hayes R."/>
            <person name="Keri Z."/>
            <person name="LaButti K."/>
            <person name="Lipzen A."/>
            <person name="Lombard V."/>
            <person name="Magnuson J."/>
            <person name="Maillard F."/>
            <person name="Morin E."/>
            <person name="Murat C."/>
            <person name="Nolan M."/>
            <person name="Ohm R."/>
            <person name="Pangilinan J."/>
            <person name="Pereira M."/>
            <person name="Perotto S."/>
            <person name="Peter M."/>
            <person name="Riley R."/>
            <person name="Sitrit Y."/>
            <person name="Stielow B."/>
            <person name="Szollosi G."/>
            <person name="Zifcakova L."/>
            <person name="Stursova M."/>
            <person name="Spatafora J.W."/>
            <person name="Tedersoo L."/>
            <person name="Vaario L.-M."/>
            <person name="Yamada A."/>
            <person name="Yan M."/>
            <person name="Wang P."/>
            <person name="Xu J."/>
            <person name="Bruns T."/>
            <person name="Baldrian P."/>
            <person name="Vilgalys R."/>
            <person name="Henrissat B."/>
            <person name="Grigoriev I.V."/>
            <person name="Hibbett D."/>
            <person name="Nagy L.G."/>
            <person name="Martin F.M."/>
        </authorList>
    </citation>
    <scope>NUCLEOTIDE SEQUENCE</scope>
    <source>
        <strain evidence="11">BED1</strain>
    </source>
</reference>
<dbReference type="InterPro" id="IPR021718">
    <property type="entry name" value="CPSF73-100_C"/>
</dbReference>
<dbReference type="Proteomes" id="UP001194468">
    <property type="component" value="Unassembled WGS sequence"/>
</dbReference>
<organism evidence="11 12">
    <name type="scientific">Boletus edulis BED1</name>
    <dbReference type="NCBI Taxonomy" id="1328754"/>
    <lineage>
        <taxon>Eukaryota</taxon>
        <taxon>Fungi</taxon>
        <taxon>Dikarya</taxon>
        <taxon>Basidiomycota</taxon>
        <taxon>Agaricomycotina</taxon>
        <taxon>Agaricomycetes</taxon>
        <taxon>Agaricomycetidae</taxon>
        <taxon>Boletales</taxon>
        <taxon>Boletineae</taxon>
        <taxon>Boletaceae</taxon>
        <taxon>Boletoideae</taxon>
        <taxon>Boletus</taxon>
    </lineage>
</organism>
<dbReference type="InterPro" id="IPR022712">
    <property type="entry name" value="Beta_Casp"/>
</dbReference>
<accession>A0AAD4BWD6</accession>
<keyword evidence="6" id="KW-0378">Hydrolase</keyword>
<comment type="subcellular location">
    <subcellularLocation>
        <location evidence="1">Nucleus</location>
    </subcellularLocation>
</comment>
<dbReference type="InterPro" id="IPR001279">
    <property type="entry name" value="Metallo-B-lactamas"/>
</dbReference>
<dbReference type="SMART" id="SM01098">
    <property type="entry name" value="CPSF73-100_C"/>
    <property type="match status" value="1"/>
</dbReference>
<evidence type="ECO:0000313" key="12">
    <source>
        <dbReference type="Proteomes" id="UP001194468"/>
    </source>
</evidence>
<dbReference type="EMBL" id="WHUW01000010">
    <property type="protein sequence ID" value="KAF8441521.1"/>
    <property type="molecule type" value="Genomic_DNA"/>
</dbReference>
<evidence type="ECO:0000259" key="9">
    <source>
        <dbReference type="SMART" id="SM01027"/>
    </source>
</evidence>
<dbReference type="InterPro" id="IPR050698">
    <property type="entry name" value="MBL"/>
</dbReference>
<dbReference type="Pfam" id="PF11718">
    <property type="entry name" value="CPSF73-100_C"/>
    <property type="match status" value="1"/>
</dbReference>
<name>A0AAD4BWD6_BOLED</name>
<dbReference type="Pfam" id="PF07521">
    <property type="entry name" value="RMMBL"/>
    <property type="match status" value="1"/>
</dbReference>
<dbReference type="Pfam" id="PF16661">
    <property type="entry name" value="Lactamase_B_6"/>
    <property type="match status" value="1"/>
</dbReference>
<keyword evidence="5" id="KW-0255">Endonuclease</keyword>
<dbReference type="Gene3D" id="3.60.15.10">
    <property type="entry name" value="Ribonuclease Z/Hydroxyacylglutathione hydrolase-like"/>
    <property type="match status" value="1"/>
</dbReference>
<dbReference type="GO" id="GO:0005847">
    <property type="term" value="C:mRNA cleavage and polyadenylation specificity factor complex"/>
    <property type="evidence" value="ECO:0007669"/>
    <property type="project" value="TreeGrafter"/>
</dbReference>
<dbReference type="Pfam" id="PF10996">
    <property type="entry name" value="Beta-Casp"/>
    <property type="match status" value="1"/>
</dbReference>
<dbReference type="PANTHER" id="PTHR11203:SF11">
    <property type="entry name" value="CLEAVAGE AND POLYADENYLATION SPECIFICITY FACTOR SUBUNIT 3"/>
    <property type="match status" value="1"/>
</dbReference>
<comment type="caution">
    <text evidence="11">The sequence shown here is derived from an EMBL/GenBank/DDBJ whole genome shotgun (WGS) entry which is preliminary data.</text>
</comment>
<evidence type="ECO:0000256" key="2">
    <source>
        <dbReference type="ARBA" id="ARBA00010624"/>
    </source>
</evidence>
<evidence type="ECO:0000259" key="8">
    <source>
        <dbReference type="SMART" id="SM00849"/>
    </source>
</evidence>
<dbReference type="GO" id="GO:0004534">
    <property type="term" value="F:5'-3' RNA exonuclease activity"/>
    <property type="evidence" value="ECO:0007669"/>
    <property type="project" value="TreeGrafter"/>
</dbReference>
<sequence length="675" mass="74657">MSDRPTLRLTPLGAGQEVGRSCIVLQYQDKTVVCDTGIHPGHSGMAALPFVDYLDWSTVDAILITHFHLDHVGALTYITEKTNFRQGNGKVYMTHPTKAVYKLVMQDLISANLSSLGSLFTTAEVSQSLSSVIPVSVHQQVSPCAGVAFTPYHAGHVLGACMYMIDILGLKILYTGDYSREEDHHLVKAEIPPIRPDVLIVESTHGVHTFAPRAEKEQRFTSLVHAILGRDGHVLLPAFALGTAQELLLILEAYWEGHPELHSVPIYYTSSLARKCVAVYQTHIHAMNTNIRSRFAMRDNPFVFKHVSSVPLQRGWMQRIGQGPPCVVLASPGFMDSGSSRELLEFWAPDPRNGLIITGYSIEGTLANSILNEPDEILSLKGGRIPRKISVDSVSFTAHVDYSQNSEFIELVDSEHVVLVHGEKNTMDRFRAAMEARYKDRGIERKLYTPGNLDMLELSVRHERIAKVIGRLATEVPKEGDVLSGLVVAKDSSYTILDAGDLDELTELTVPVVTQKQRLVVDCSWELVRWHLEGMFGRIEERTDSELVKTTRVMDVVDVKHTGERQVTLEWTSSAGNDMIADATLALLAGVDKSAASVKLTSHVHAVGPWEEKLAWFLEAHFGPVELHSEAGHDPVLIVRVDGEEARVGLRGVTCVKEELRARVASVVEMAELVL</sequence>
<evidence type="ECO:0000256" key="6">
    <source>
        <dbReference type="ARBA" id="ARBA00022801"/>
    </source>
</evidence>
<evidence type="ECO:0000259" key="10">
    <source>
        <dbReference type="SMART" id="SM01098"/>
    </source>
</evidence>
<dbReference type="SMART" id="SM01027">
    <property type="entry name" value="Beta-Casp"/>
    <property type="match status" value="1"/>
</dbReference>
<evidence type="ECO:0000256" key="5">
    <source>
        <dbReference type="ARBA" id="ARBA00022759"/>
    </source>
</evidence>
<gene>
    <name evidence="11" type="ORF">L210DRAFT_3478735</name>
</gene>
<dbReference type="GO" id="GO:0004521">
    <property type="term" value="F:RNA endonuclease activity"/>
    <property type="evidence" value="ECO:0007669"/>
    <property type="project" value="TreeGrafter"/>
</dbReference>
<keyword evidence="12" id="KW-1185">Reference proteome</keyword>
<feature type="domain" description="Beta-Casp" evidence="9">
    <location>
        <begin position="244"/>
        <end position="370"/>
    </location>
</feature>
<dbReference type="AlphaFoldDB" id="A0AAD4BWD6"/>